<evidence type="ECO:0008006" key="3">
    <source>
        <dbReference type="Google" id="ProtNLM"/>
    </source>
</evidence>
<accession>A0A0R3KFS9</accession>
<sequence>MEGFYRPSKVLSGKSDYKDIVREITGIKSNVGISCFTETFENVLMWTHYAGNYTGMCLSYSTKELLAGLPHHVRLVRLAYVDEPPIIFPSQVNNVSNAATHILSQKKYNWAYEREWRVLGSVGRVEIGRVQAVKTIYFGSRVNLRHRQRILARIQGTGIKAYMMDVDGYDHSWEPINAAARPKKKGP</sequence>
<name>A0A0R3KFS9_9BRAD</name>
<dbReference type="InterPro" id="IPR021352">
    <property type="entry name" value="DUF2971"/>
</dbReference>
<dbReference type="STRING" id="1518501.CQ10_16795"/>
<evidence type="ECO:0000313" key="1">
    <source>
        <dbReference type="EMBL" id="KRQ94496.1"/>
    </source>
</evidence>
<dbReference type="Proteomes" id="UP000051913">
    <property type="component" value="Unassembled WGS sequence"/>
</dbReference>
<evidence type="ECO:0000313" key="2">
    <source>
        <dbReference type="Proteomes" id="UP000051913"/>
    </source>
</evidence>
<protein>
    <recommendedName>
        <fullName evidence="3">DUF2971 domain-containing protein</fullName>
    </recommendedName>
</protein>
<keyword evidence="2" id="KW-1185">Reference proteome</keyword>
<organism evidence="1 2">
    <name type="scientific">Bradyrhizobium valentinum</name>
    <dbReference type="NCBI Taxonomy" id="1518501"/>
    <lineage>
        <taxon>Bacteria</taxon>
        <taxon>Pseudomonadati</taxon>
        <taxon>Pseudomonadota</taxon>
        <taxon>Alphaproteobacteria</taxon>
        <taxon>Hyphomicrobiales</taxon>
        <taxon>Nitrobacteraceae</taxon>
        <taxon>Bradyrhizobium</taxon>
    </lineage>
</organism>
<proteinExistence type="predicted"/>
<gene>
    <name evidence="1" type="ORF">CP49_34105</name>
</gene>
<comment type="caution">
    <text evidence="1">The sequence shown here is derived from an EMBL/GenBank/DDBJ whole genome shotgun (WGS) entry which is preliminary data.</text>
</comment>
<dbReference type="EMBL" id="LLXX01000210">
    <property type="protein sequence ID" value="KRQ94496.1"/>
    <property type="molecule type" value="Genomic_DNA"/>
</dbReference>
<reference evidence="1 2" key="1">
    <citation type="submission" date="2014-03" db="EMBL/GenBank/DDBJ databases">
        <title>Bradyrhizobium valentinum sp. nov., isolated from effective nodules of Lupinus mariae-josephae, a lupine endemic of basic-lime soils in Eastern Spain.</title>
        <authorList>
            <person name="Duran D."/>
            <person name="Rey L."/>
            <person name="Navarro A."/>
            <person name="Busquets A."/>
            <person name="Imperial J."/>
            <person name="Ruiz-Argueso T."/>
        </authorList>
    </citation>
    <scope>NUCLEOTIDE SEQUENCE [LARGE SCALE GENOMIC DNA]</scope>
    <source>
        <strain evidence="1 2">LmjM3</strain>
    </source>
</reference>
<dbReference type="Pfam" id="PF11185">
    <property type="entry name" value="DUF2971"/>
    <property type="match status" value="1"/>
</dbReference>
<dbReference type="AlphaFoldDB" id="A0A0R3KFS9"/>